<evidence type="ECO:0000313" key="1">
    <source>
        <dbReference type="EMBL" id="AJW71098.1"/>
    </source>
</evidence>
<dbReference type="InterPro" id="IPR036249">
    <property type="entry name" value="Thioredoxin-like_sf"/>
</dbReference>
<gene>
    <name evidence="1" type="ORF">NADRNF5_1414</name>
</gene>
<protein>
    <submittedName>
        <fullName evidence="1">Arsenate reductase-like protein</fullName>
    </submittedName>
</protein>
<proteinExistence type="predicted"/>
<dbReference type="PANTHER" id="PTHR30041">
    <property type="entry name" value="ARSENATE REDUCTASE"/>
    <property type="match status" value="1"/>
</dbReference>
<evidence type="ECO:0000313" key="2">
    <source>
        <dbReference type="Proteomes" id="UP000032408"/>
    </source>
</evidence>
<organism evidence="1 2">
    <name type="scientific">Nitrosopumilus adriaticus</name>
    <dbReference type="NCBI Taxonomy" id="1580092"/>
    <lineage>
        <taxon>Archaea</taxon>
        <taxon>Nitrososphaerota</taxon>
        <taxon>Nitrososphaeria</taxon>
        <taxon>Nitrosopumilales</taxon>
        <taxon>Nitrosopumilaceae</taxon>
        <taxon>Nitrosopumilus</taxon>
    </lineage>
</organism>
<dbReference type="RefSeq" id="WP_048116408.1">
    <property type="nucleotide sequence ID" value="NZ_CP011070.1"/>
</dbReference>
<dbReference type="OrthoDB" id="1570at2157"/>
<reference evidence="1 2" key="2">
    <citation type="journal article" date="2016" name="ISME J.">
        <title>Physiological and genomic characterization of two novel marine thaumarchaeal strains indicates niche differentiation.</title>
        <authorList>
            <person name="Bayer B."/>
            <person name="Vojvoda J."/>
            <person name="Offre P."/>
            <person name="Alves R.J."/>
            <person name="Elisabeth N.H."/>
            <person name="Garcia J.A."/>
            <person name="Volland J.M."/>
            <person name="Srivastava A."/>
            <person name="Schleper C."/>
            <person name="Herndl G.J."/>
        </authorList>
    </citation>
    <scope>NUCLEOTIDE SEQUENCE [LARGE SCALE GENOMIC DNA]</scope>
    <source>
        <strain evidence="1 2">NF5</strain>
    </source>
</reference>
<accession>A0A0D5C3G3</accession>
<dbReference type="Gene3D" id="3.40.30.10">
    <property type="entry name" value="Glutaredoxin"/>
    <property type="match status" value="1"/>
</dbReference>
<keyword evidence="2" id="KW-1185">Reference proteome</keyword>
<dbReference type="HOGENOM" id="CLU_116644_0_1_2"/>
<dbReference type="PROSITE" id="PS51353">
    <property type="entry name" value="ARSC"/>
    <property type="match status" value="1"/>
</dbReference>
<dbReference type="InterPro" id="IPR006660">
    <property type="entry name" value="Arsenate_reductase-like"/>
</dbReference>
<dbReference type="SUPFAM" id="SSF52833">
    <property type="entry name" value="Thioredoxin-like"/>
    <property type="match status" value="1"/>
</dbReference>
<dbReference type="PANTHER" id="PTHR30041:SF4">
    <property type="entry name" value="ARSENATE REDUCTASE"/>
    <property type="match status" value="1"/>
</dbReference>
<dbReference type="Pfam" id="PF03960">
    <property type="entry name" value="ArsC"/>
    <property type="match status" value="1"/>
</dbReference>
<sequence>MKILHKPTCITCKKAITEIQRMKTDIEKRDFFKDPLSEAELKKIIKMSGKTPSEFLRKRDKMFKELDLGNSKKTDSQIIKLMVKYPGLIMRPIVISGNKAFVGKFDSKNLK</sequence>
<dbReference type="EMBL" id="CP011070">
    <property type="protein sequence ID" value="AJW71098.1"/>
    <property type="molecule type" value="Genomic_DNA"/>
</dbReference>
<dbReference type="AlphaFoldDB" id="A0A0D5C3G3"/>
<reference evidence="2" key="1">
    <citation type="submission" date="2015-03" db="EMBL/GenBank/DDBJ databases">
        <title>Characterization of two novel Thaumarchaeota isolated from the Northern Adriatic Sea.</title>
        <authorList>
            <person name="Bayer B."/>
            <person name="Vojvoda J."/>
            <person name="Offre P."/>
            <person name="Srivastava A."/>
            <person name="Elisabeth N."/>
            <person name="Garcia J.A.L."/>
            <person name="Schleper C."/>
            <person name="Herndl G.J."/>
        </authorList>
    </citation>
    <scope>NUCLEOTIDE SEQUENCE [LARGE SCALE GENOMIC DNA]</scope>
    <source>
        <strain evidence="2">NF5</strain>
    </source>
</reference>
<dbReference type="KEGG" id="nin:NADRNF5_1414"/>
<dbReference type="Proteomes" id="UP000032408">
    <property type="component" value="Chromosome"/>
</dbReference>
<dbReference type="GeneID" id="24820600"/>
<name>A0A0D5C3G3_9ARCH</name>